<keyword evidence="2" id="KW-1133">Transmembrane helix</keyword>
<evidence type="ECO:0000256" key="2">
    <source>
        <dbReference type="SAM" id="Phobius"/>
    </source>
</evidence>
<organism evidence="3 4">
    <name type="scientific">Nocardiopsis composta</name>
    <dbReference type="NCBI Taxonomy" id="157465"/>
    <lineage>
        <taxon>Bacteria</taxon>
        <taxon>Bacillati</taxon>
        <taxon>Actinomycetota</taxon>
        <taxon>Actinomycetes</taxon>
        <taxon>Streptosporangiales</taxon>
        <taxon>Nocardiopsidaceae</taxon>
        <taxon>Nocardiopsis</taxon>
    </lineage>
</organism>
<dbReference type="AlphaFoldDB" id="A0A7W8QQL5"/>
<evidence type="ECO:0000313" key="4">
    <source>
        <dbReference type="Proteomes" id="UP000572635"/>
    </source>
</evidence>
<name>A0A7W8QQL5_9ACTN</name>
<sequence length="195" mass="20554">MSEAPTRPSEGGAEGAPPASPVRQMSLWAPPRSTRHTAARRRRGRVVAIAAAAVVLLGGAGAAAYWGLASGPDEEEASGASVPDSFAGSWRGEMSQQDASGAHVTDWGAEVRLESGEERGSSEWYTLNCRGSLTLSERTGEGFVFDYVETYDPDDRCVDSSVLHLSPGAAEGTLEARWEAVSHDGTEMVSTGTLR</sequence>
<feature type="transmembrane region" description="Helical" evidence="2">
    <location>
        <begin position="46"/>
        <end position="68"/>
    </location>
</feature>
<reference evidence="3 4" key="1">
    <citation type="submission" date="2020-08" db="EMBL/GenBank/DDBJ databases">
        <title>Sequencing the genomes of 1000 actinobacteria strains.</title>
        <authorList>
            <person name="Klenk H.-P."/>
        </authorList>
    </citation>
    <scope>NUCLEOTIDE SEQUENCE [LARGE SCALE GENOMIC DNA]</scope>
    <source>
        <strain evidence="3 4">DSM 44551</strain>
    </source>
</reference>
<proteinExistence type="predicted"/>
<evidence type="ECO:0000313" key="3">
    <source>
        <dbReference type="EMBL" id="MBB5434777.1"/>
    </source>
</evidence>
<accession>A0A7W8QQL5</accession>
<dbReference type="RefSeq" id="WP_184395732.1">
    <property type="nucleotide sequence ID" value="NZ_BAAAJD010000074.1"/>
</dbReference>
<comment type="caution">
    <text evidence="3">The sequence shown here is derived from an EMBL/GenBank/DDBJ whole genome shotgun (WGS) entry which is preliminary data.</text>
</comment>
<keyword evidence="4" id="KW-1185">Reference proteome</keyword>
<feature type="region of interest" description="Disordered" evidence="1">
    <location>
        <begin position="1"/>
        <end position="40"/>
    </location>
</feature>
<feature type="region of interest" description="Disordered" evidence="1">
    <location>
        <begin position="72"/>
        <end position="105"/>
    </location>
</feature>
<keyword evidence="2" id="KW-0472">Membrane</keyword>
<keyword evidence="2" id="KW-0812">Transmembrane</keyword>
<gene>
    <name evidence="3" type="ORF">HDA36_004861</name>
</gene>
<protein>
    <submittedName>
        <fullName evidence="3">Uncharacterized protein</fullName>
    </submittedName>
</protein>
<evidence type="ECO:0000256" key="1">
    <source>
        <dbReference type="SAM" id="MobiDB-lite"/>
    </source>
</evidence>
<dbReference type="Proteomes" id="UP000572635">
    <property type="component" value="Unassembled WGS sequence"/>
</dbReference>
<dbReference type="EMBL" id="JACHDB010000001">
    <property type="protein sequence ID" value="MBB5434777.1"/>
    <property type="molecule type" value="Genomic_DNA"/>
</dbReference>